<evidence type="ECO:0000256" key="2">
    <source>
        <dbReference type="ARBA" id="ARBA00022723"/>
    </source>
</evidence>
<dbReference type="AlphaFoldDB" id="A0A8S3U1X8"/>
<dbReference type="InterPro" id="IPR050784">
    <property type="entry name" value="IAP"/>
</dbReference>
<dbReference type="PANTHER" id="PTHR10044:SF139">
    <property type="entry name" value="DEATH-ASSOCIATED INHIBITOR OF APOPTOSIS 2"/>
    <property type="match status" value="1"/>
</dbReference>
<dbReference type="Pfam" id="PF13920">
    <property type="entry name" value="zf-C3HC4_3"/>
    <property type="match status" value="1"/>
</dbReference>
<evidence type="ECO:0000313" key="6">
    <source>
        <dbReference type="Proteomes" id="UP000683360"/>
    </source>
</evidence>
<evidence type="ECO:0000256" key="3">
    <source>
        <dbReference type="ARBA" id="ARBA00022771"/>
    </source>
</evidence>
<evidence type="ECO:0000256" key="4">
    <source>
        <dbReference type="ARBA" id="ARBA00022833"/>
    </source>
</evidence>
<dbReference type="Gene3D" id="3.30.40.10">
    <property type="entry name" value="Zinc/RING finger domain, C3HC4 (zinc finger)"/>
    <property type="match status" value="1"/>
</dbReference>
<keyword evidence="2" id="KW-0479">Metal-binding</keyword>
<dbReference type="InterPro" id="IPR013083">
    <property type="entry name" value="Znf_RING/FYVE/PHD"/>
</dbReference>
<dbReference type="GO" id="GO:0006915">
    <property type="term" value="P:apoptotic process"/>
    <property type="evidence" value="ECO:0007669"/>
    <property type="project" value="UniProtKB-KW"/>
</dbReference>
<evidence type="ECO:0000313" key="5">
    <source>
        <dbReference type="EMBL" id="CAG2236623.1"/>
    </source>
</evidence>
<reference evidence="5" key="1">
    <citation type="submission" date="2021-03" db="EMBL/GenBank/DDBJ databases">
        <authorList>
            <person name="Bekaert M."/>
        </authorList>
    </citation>
    <scope>NUCLEOTIDE SEQUENCE</scope>
</reference>
<keyword evidence="1" id="KW-0053">Apoptosis</keyword>
<dbReference type="PANTHER" id="PTHR10044">
    <property type="entry name" value="INHIBITOR OF APOPTOSIS"/>
    <property type="match status" value="1"/>
</dbReference>
<dbReference type="FunFam" id="1.10.1170.10:FF:000003">
    <property type="entry name" value="E3 ubiquitin-protein ligase XIAP"/>
    <property type="match status" value="1"/>
</dbReference>
<protein>
    <recommendedName>
        <fullName evidence="7">RING-type domain-containing protein</fullName>
    </recommendedName>
</protein>
<dbReference type="OrthoDB" id="6128279at2759"/>
<dbReference type="GO" id="GO:0005737">
    <property type="term" value="C:cytoplasm"/>
    <property type="evidence" value="ECO:0007669"/>
    <property type="project" value="TreeGrafter"/>
</dbReference>
<dbReference type="SUPFAM" id="SSF57924">
    <property type="entry name" value="Inhibitor of apoptosis (IAP) repeat"/>
    <property type="match status" value="3"/>
</dbReference>
<sequence>MILVLLNSPQERIATYKYWPVHPLYLPHPLALAGFSYTGRDNIVKCFTCNYTASVNSWSPSLNPSEAHSLYSPECSFVSGLKMYLPFDTTFPIDANSMCMKDKHSFRDTHSTIDSILAETNTSPTNTCDADIVRCFCCDLAIAKWNPQDDPWVEHAKNSCGCLFLRTEKGDDYVDKIYKPMHPVLEDKDSRLKTFIGIWRTEQTPELLVDAGFFYTGDKDVVRCHYCDGGLRHWEPGDIPWEEHARWFPFCKFLIKMKGREYIEEIKRKTEERQQPGSSCSTALHLPRLPDPQKIKETNQELKEKMKCIRCRTNDICMLFVNCGHRQTCEECADLMDFCPICDTRIKKRLKTFLSN</sequence>
<gene>
    <name evidence="5" type="ORF">MEDL_49144</name>
</gene>
<proteinExistence type="predicted"/>
<dbReference type="PROSITE" id="PS01282">
    <property type="entry name" value="BIR_REPEAT_1"/>
    <property type="match status" value="1"/>
</dbReference>
<dbReference type="GO" id="GO:0008270">
    <property type="term" value="F:zinc ion binding"/>
    <property type="evidence" value="ECO:0007669"/>
    <property type="project" value="UniProtKB-KW"/>
</dbReference>
<dbReference type="FunFam" id="1.10.1170.10:FF:000002">
    <property type="entry name" value="Baculoviral IAP repeat containing 7"/>
    <property type="match status" value="1"/>
</dbReference>
<dbReference type="Gene3D" id="1.10.1170.10">
    <property type="entry name" value="Inhibitor Of Apoptosis Protein (2mihbC-IAP-1), Chain A"/>
    <property type="match status" value="3"/>
</dbReference>
<dbReference type="InterPro" id="IPR001370">
    <property type="entry name" value="BIR_rpt"/>
</dbReference>
<dbReference type="PROSITE" id="PS50143">
    <property type="entry name" value="BIR_REPEAT_2"/>
    <property type="match status" value="3"/>
</dbReference>
<evidence type="ECO:0008006" key="7">
    <source>
        <dbReference type="Google" id="ProtNLM"/>
    </source>
</evidence>
<evidence type="ECO:0000256" key="1">
    <source>
        <dbReference type="ARBA" id="ARBA00022703"/>
    </source>
</evidence>
<dbReference type="SMART" id="SM00238">
    <property type="entry name" value="BIR"/>
    <property type="match status" value="3"/>
</dbReference>
<keyword evidence="6" id="KW-1185">Reference proteome</keyword>
<comment type="caution">
    <text evidence="5">The sequence shown here is derived from an EMBL/GenBank/DDBJ whole genome shotgun (WGS) entry which is preliminary data.</text>
</comment>
<dbReference type="CDD" id="cd00022">
    <property type="entry name" value="BIR"/>
    <property type="match status" value="2"/>
</dbReference>
<organism evidence="5 6">
    <name type="scientific">Mytilus edulis</name>
    <name type="common">Blue mussel</name>
    <dbReference type="NCBI Taxonomy" id="6550"/>
    <lineage>
        <taxon>Eukaryota</taxon>
        <taxon>Metazoa</taxon>
        <taxon>Spiralia</taxon>
        <taxon>Lophotrochozoa</taxon>
        <taxon>Mollusca</taxon>
        <taxon>Bivalvia</taxon>
        <taxon>Autobranchia</taxon>
        <taxon>Pteriomorphia</taxon>
        <taxon>Mytilida</taxon>
        <taxon>Mytiloidea</taxon>
        <taxon>Mytilidae</taxon>
        <taxon>Mytilinae</taxon>
        <taxon>Mytilus</taxon>
    </lineage>
</organism>
<name>A0A8S3U1X8_MYTED</name>
<dbReference type="GO" id="GO:0005634">
    <property type="term" value="C:nucleus"/>
    <property type="evidence" value="ECO:0007669"/>
    <property type="project" value="TreeGrafter"/>
</dbReference>
<keyword evidence="4" id="KW-0862">Zinc</keyword>
<keyword evidence="3" id="KW-0863">Zinc-finger</keyword>
<dbReference type="Pfam" id="PF00653">
    <property type="entry name" value="BIR"/>
    <property type="match status" value="3"/>
</dbReference>
<dbReference type="Proteomes" id="UP000683360">
    <property type="component" value="Unassembled WGS sequence"/>
</dbReference>
<dbReference type="EMBL" id="CAJPWZ010002363">
    <property type="protein sequence ID" value="CAG2236623.1"/>
    <property type="molecule type" value="Genomic_DNA"/>
</dbReference>
<accession>A0A8S3U1X8</accession>